<keyword evidence="1" id="KW-0443">Lipid metabolism</keyword>
<dbReference type="InterPro" id="IPR011009">
    <property type="entry name" value="Kinase-like_dom_sf"/>
</dbReference>
<gene>
    <name evidence="7" type="ORF">GPM918_LOCUS28732</name>
    <name evidence="6" type="ORF">OVA965_LOCUS26314</name>
    <name evidence="9" type="ORF">SRO942_LOCUS29256</name>
    <name evidence="8" type="ORF">TMI583_LOCUS27055</name>
</gene>
<comment type="similarity">
    <text evidence="4">Belongs to the choline/ethanolamine kinase family.</text>
</comment>
<keyword evidence="1" id="KW-0594">Phospholipid biosynthesis</keyword>
<keyword evidence="1" id="KW-0444">Lipid biosynthesis</keyword>
<name>A0A815E241_9BILA</name>
<keyword evidence="2" id="KW-1208">Phospholipid metabolism</keyword>
<dbReference type="EMBL" id="CAJNOK010016784">
    <property type="protein sequence ID" value="CAF1251820.1"/>
    <property type="molecule type" value="Genomic_DNA"/>
</dbReference>
<dbReference type="Pfam" id="PF01633">
    <property type="entry name" value="Choline_kinase"/>
    <property type="match status" value="1"/>
</dbReference>
<evidence type="ECO:0000313" key="9">
    <source>
        <dbReference type="EMBL" id="CAF4137922.1"/>
    </source>
</evidence>
<dbReference type="SUPFAM" id="SSF56112">
    <property type="entry name" value="Protein kinase-like (PK-like)"/>
    <property type="match status" value="1"/>
</dbReference>
<dbReference type="GO" id="GO:0005737">
    <property type="term" value="C:cytoplasm"/>
    <property type="evidence" value="ECO:0007669"/>
    <property type="project" value="TreeGrafter"/>
</dbReference>
<dbReference type="Proteomes" id="UP000663829">
    <property type="component" value="Unassembled WGS sequence"/>
</dbReference>
<evidence type="ECO:0000313" key="6">
    <source>
        <dbReference type="EMBL" id="CAF1251820.1"/>
    </source>
</evidence>
<dbReference type="Proteomes" id="UP000677228">
    <property type="component" value="Unassembled WGS sequence"/>
</dbReference>
<evidence type="ECO:0000256" key="5">
    <source>
        <dbReference type="ARBA" id="ARBA00038874"/>
    </source>
</evidence>
<evidence type="ECO:0000313" key="10">
    <source>
        <dbReference type="Proteomes" id="UP000663829"/>
    </source>
</evidence>
<accession>A0A815E241</accession>
<proteinExistence type="inferred from homology"/>
<evidence type="ECO:0000256" key="4">
    <source>
        <dbReference type="ARBA" id="ARBA00038211"/>
    </source>
</evidence>
<reference evidence="7" key="1">
    <citation type="submission" date="2021-02" db="EMBL/GenBank/DDBJ databases">
        <authorList>
            <person name="Nowell W R."/>
        </authorList>
    </citation>
    <scope>NUCLEOTIDE SEQUENCE</scope>
</reference>
<dbReference type="Proteomes" id="UP000681722">
    <property type="component" value="Unassembled WGS sequence"/>
</dbReference>
<evidence type="ECO:0000256" key="1">
    <source>
        <dbReference type="ARBA" id="ARBA00023209"/>
    </source>
</evidence>
<dbReference type="PANTHER" id="PTHR22603:SF66">
    <property type="entry name" value="ETHANOLAMINE KINASE"/>
    <property type="match status" value="1"/>
</dbReference>
<dbReference type="Gene3D" id="3.90.1200.10">
    <property type="match status" value="1"/>
</dbReference>
<dbReference type="AlphaFoldDB" id="A0A815E241"/>
<keyword evidence="10" id="KW-1185">Reference proteome</keyword>
<comment type="caution">
    <text evidence="7">The sequence shown here is derived from an EMBL/GenBank/DDBJ whole genome shotgun (WGS) entry which is preliminary data.</text>
</comment>
<evidence type="ECO:0000313" key="7">
    <source>
        <dbReference type="EMBL" id="CAF1305443.1"/>
    </source>
</evidence>
<dbReference type="OrthoDB" id="10267235at2759"/>
<dbReference type="EC" id="2.7.1.82" evidence="5"/>
<evidence type="ECO:0000313" key="8">
    <source>
        <dbReference type="EMBL" id="CAF4059089.1"/>
    </source>
</evidence>
<comment type="pathway">
    <text evidence="3">Phospholipid metabolism; phosphatidylethanolamine biosynthesis; phosphatidylethanolamine from ethanolamine: step 1/3.</text>
</comment>
<dbReference type="EMBL" id="CAJOBA010038338">
    <property type="protein sequence ID" value="CAF4059089.1"/>
    <property type="molecule type" value="Genomic_DNA"/>
</dbReference>
<dbReference type="GO" id="GO:0004305">
    <property type="term" value="F:ethanolamine kinase activity"/>
    <property type="evidence" value="ECO:0007669"/>
    <property type="project" value="UniProtKB-EC"/>
</dbReference>
<organism evidence="7 10">
    <name type="scientific">Didymodactylos carnosus</name>
    <dbReference type="NCBI Taxonomy" id="1234261"/>
    <lineage>
        <taxon>Eukaryota</taxon>
        <taxon>Metazoa</taxon>
        <taxon>Spiralia</taxon>
        <taxon>Gnathifera</taxon>
        <taxon>Rotifera</taxon>
        <taxon>Eurotatoria</taxon>
        <taxon>Bdelloidea</taxon>
        <taxon>Philodinida</taxon>
        <taxon>Philodinidae</taxon>
        <taxon>Didymodactylos</taxon>
    </lineage>
</organism>
<dbReference type="EMBL" id="CAJOBC010039678">
    <property type="protein sequence ID" value="CAF4137922.1"/>
    <property type="molecule type" value="Genomic_DNA"/>
</dbReference>
<evidence type="ECO:0000256" key="2">
    <source>
        <dbReference type="ARBA" id="ARBA00023264"/>
    </source>
</evidence>
<protein>
    <recommendedName>
        <fullName evidence="5">ethanolamine kinase</fullName>
        <ecNumber evidence="5">2.7.1.82</ecNumber>
    </recommendedName>
</protein>
<sequence length="421" mass="48934">MSITSSSPPYEDVELNLNLIEEQASRLICVVKPHWATKKLTYTKLTDGVSNALLAMFPTSTDNSDDDIKHGLICKIYGNNSDLVIDREMEICTMVELAKYNFANEILLRFKNGFFYTYEPGKTINHILALDDCISSLIARRLAEFHSITPKLEFHHKRENYCQLPEKLLHYFNLLSGTNSEIYQRLAKASSTSTTTTASALLSSVKQLLGYSSQLTMNKIEERINYKLADIENDIKQIDIIFRNQWSHIQVVYCHNDTQCRNFLYDEKLKKINIIDFEHCMYNYWIFDITNHFLEFAGLSNPDWSLYPDRKFQKKWLKTYLEYAEFLPDYIPITTATQNGVNKSKPSNIELDYLCDLIGKMIAPCHLYWALWAFLESLLNQTSTDFDYLAYGKIRFEQYLAHKEAFFESTLAELPKHTSAT</sequence>
<evidence type="ECO:0000256" key="3">
    <source>
        <dbReference type="ARBA" id="ARBA00037883"/>
    </source>
</evidence>
<dbReference type="PANTHER" id="PTHR22603">
    <property type="entry name" value="CHOLINE/ETHANOALAMINE KINASE"/>
    <property type="match status" value="1"/>
</dbReference>
<dbReference type="Proteomes" id="UP000682733">
    <property type="component" value="Unassembled WGS sequence"/>
</dbReference>
<dbReference type="GO" id="GO:0006646">
    <property type="term" value="P:phosphatidylethanolamine biosynthetic process"/>
    <property type="evidence" value="ECO:0007669"/>
    <property type="project" value="TreeGrafter"/>
</dbReference>
<dbReference type="Gene3D" id="3.30.200.20">
    <property type="entry name" value="Phosphorylase Kinase, domain 1"/>
    <property type="match status" value="1"/>
</dbReference>
<dbReference type="EMBL" id="CAJNOQ010012681">
    <property type="protein sequence ID" value="CAF1305443.1"/>
    <property type="molecule type" value="Genomic_DNA"/>
</dbReference>